<organism evidence="1 2">
    <name type="scientific">Oryza meyeriana var. granulata</name>
    <dbReference type="NCBI Taxonomy" id="110450"/>
    <lineage>
        <taxon>Eukaryota</taxon>
        <taxon>Viridiplantae</taxon>
        <taxon>Streptophyta</taxon>
        <taxon>Embryophyta</taxon>
        <taxon>Tracheophyta</taxon>
        <taxon>Spermatophyta</taxon>
        <taxon>Magnoliopsida</taxon>
        <taxon>Liliopsida</taxon>
        <taxon>Poales</taxon>
        <taxon>Poaceae</taxon>
        <taxon>BOP clade</taxon>
        <taxon>Oryzoideae</taxon>
        <taxon>Oryzeae</taxon>
        <taxon>Oryzinae</taxon>
        <taxon>Oryza</taxon>
        <taxon>Oryza meyeriana</taxon>
    </lineage>
</organism>
<reference evidence="1 2" key="1">
    <citation type="submission" date="2019-11" db="EMBL/GenBank/DDBJ databases">
        <title>Whole genome sequence of Oryza granulata.</title>
        <authorList>
            <person name="Li W."/>
        </authorList>
    </citation>
    <scope>NUCLEOTIDE SEQUENCE [LARGE SCALE GENOMIC DNA]</scope>
    <source>
        <strain evidence="2">cv. Menghai</strain>
        <tissue evidence="1">Leaf</tissue>
    </source>
</reference>
<dbReference type="Proteomes" id="UP000479710">
    <property type="component" value="Unassembled WGS sequence"/>
</dbReference>
<sequence>MEDLAEFEWIPSAHMHAATRTNPDRPIRGVVARKTSEGVVCLTDQLWVVVALGATPPAQQQQPPCACAGHRGDLIALARAARVPLLLSPPGLEKVGSYGIFVEGISLAVLDGWGRKKRWDFYLSSWLAGGCVAAGH</sequence>
<name>A0A6G1FAR8_9ORYZ</name>
<comment type="caution">
    <text evidence="1">The sequence shown here is derived from an EMBL/GenBank/DDBJ whole genome shotgun (WGS) entry which is preliminary data.</text>
</comment>
<keyword evidence="2" id="KW-1185">Reference proteome</keyword>
<dbReference type="AlphaFoldDB" id="A0A6G1FAR8"/>
<evidence type="ECO:0000313" key="2">
    <source>
        <dbReference type="Proteomes" id="UP000479710"/>
    </source>
</evidence>
<accession>A0A6G1FAR8</accession>
<proteinExistence type="predicted"/>
<dbReference type="EMBL" id="SPHZ02000001">
    <property type="protein sequence ID" value="KAF0933945.1"/>
    <property type="molecule type" value="Genomic_DNA"/>
</dbReference>
<protein>
    <submittedName>
        <fullName evidence="1">Uncharacterized protein</fullName>
    </submittedName>
</protein>
<gene>
    <name evidence="1" type="ORF">E2562_021011</name>
</gene>
<evidence type="ECO:0000313" key="1">
    <source>
        <dbReference type="EMBL" id="KAF0933945.1"/>
    </source>
</evidence>